<evidence type="ECO:0000313" key="4">
    <source>
        <dbReference type="Proteomes" id="UP000070700"/>
    </source>
</evidence>
<accession>A0A132BCX0</accession>
<dbReference type="Pfam" id="PF09994">
    <property type="entry name" value="T6SS_Tle1-like_cat"/>
    <property type="match status" value="1"/>
</dbReference>
<feature type="domain" description="T6SS Phospholipase effector Tle1-like catalytic" evidence="2">
    <location>
        <begin position="29"/>
        <end position="343"/>
    </location>
</feature>
<dbReference type="SUPFAM" id="SSF53474">
    <property type="entry name" value="alpha/beta-Hydrolases"/>
    <property type="match status" value="1"/>
</dbReference>
<evidence type="ECO:0000256" key="1">
    <source>
        <dbReference type="SAM" id="MobiDB-lite"/>
    </source>
</evidence>
<dbReference type="PANTHER" id="PTHR33840">
    <property type="match status" value="1"/>
</dbReference>
<dbReference type="InParanoid" id="A0A132BCX0"/>
<dbReference type="AlphaFoldDB" id="A0A132BCX0"/>
<feature type="compositionally biased region" description="Basic and acidic residues" evidence="1">
    <location>
        <begin position="409"/>
        <end position="425"/>
    </location>
</feature>
<dbReference type="Proteomes" id="UP000070700">
    <property type="component" value="Unassembled WGS sequence"/>
</dbReference>
<evidence type="ECO:0000259" key="2">
    <source>
        <dbReference type="Pfam" id="PF09994"/>
    </source>
</evidence>
<reference evidence="3 4" key="1">
    <citation type="submission" date="2015-10" db="EMBL/GenBank/DDBJ databases">
        <title>Full genome of DAOMC 229536 Phialocephala scopiformis, a fungal endophyte of spruce producing the potent anti-insectan compound rugulosin.</title>
        <authorList>
            <consortium name="DOE Joint Genome Institute"/>
            <person name="Walker A.K."/>
            <person name="Frasz S.L."/>
            <person name="Seifert K.A."/>
            <person name="Miller J.D."/>
            <person name="Mondo S.J."/>
            <person name="Labutti K."/>
            <person name="Lipzen A."/>
            <person name="Dockter R."/>
            <person name="Kennedy M."/>
            <person name="Grigoriev I.V."/>
            <person name="Spatafora J.W."/>
        </authorList>
    </citation>
    <scope>NUCLEOTIDE SEQUENCE [LARGE SCALE GENOMIC DNA]</scope>
    <source>
        <strain evidence="3 4">CBS 120377</strain>
    </source>
</reference>
<dbReference type="KEGG" id="psco:LY89DRAFT_711013"/>
<gene>
    <name evidence="3" type="ORF">LY89DRAFT_711013</name>
</gene>
<dbReference type="OrthoDB" id="3162439at2759"/>
<proteinExistence type="predicted"/>
<protein>
    <recommendedName>
        <fullName evidence="2">T6SS Phospholipase effector Tle1-like catalytic domain-containing protein</fullName>
    </recommendedName>
</protein>
<dbReference type="EMBL" id="KQ947431">
    <property type="protein sequence ID" value="KUJ09694.1"/>
    <property type="molecule type" value="Genomic_DNA"/>
</dbReference>
<dbReference type="GeneID" id="28827604"/>
<sequence>MEIQRLSHHGPLPTTIRAVRDSHSPARGRTLVVCLDGTGDSFDDDNSNVVNFVACLKKDDPNQVTYYQAGIGTYGRKGLQSGFSAAIDMAVGSGLGIHIRDAYRFLMQNYQEGDRICLLGFSRGSYTVRCLAGMLHKVGLLPAHNRAQVTFAYKFYKDDTPNGWKMSAEFKKTFCMNVNVYFVGVWDCVASVGFIPRKLPFSKSPTNVIGFFRHAMALDEHRAKFKVCRYQPQQLDGVNPIDEKTIDRTFHTQFKGFYHRLFHSDNPDQKTKSPLDKLKKVKTNQEVLEKVFDKYERRTITPCKTDALEVWFMGAHADVGGGAVANEERHMLSRIPLRWMIRQTFECNTGILFDTAGLAETGLDVPTLWPVYKQNRKPAVGPSPKTLELWEKGGLPSLKRRSTVLGLQDSHEEKQQQSSKRRESDLNTLTNSQDTTNPMHLLPEQVEDYFDALAPMNDQLVLAKPWWILEFWPIKVRIQRDEEDGGYWEKVVRWNLGRYRCVQETDPRMHWTVEMRMGEGDKERAYKLRARVDRDASWRSVA</sequence>
<keyword evidence="4" id="KW-1185">Reference proteome</keyword>
<feature type="compositionally biased region" description="Polar residues" evidence="1">
    <location>
        <begin position="426"/>
        <end position="438"/>
    </location>
</feature>
<name>A0A132BCX0_MOLSC</name>
<dbReference type="InterPro" id="IPR029058">
    <property type="entry name" value="AB_hydrolase_fold"/>
</dbReference>
<dbReference type="FunCoup" id="A0A132BCX0">
    <property type="interactions" value="44"/>
</dbReference>
<evidence type="ECO:0000313" key="3">
    <source>
        <dbReference type="EMBL" id="KUJ09694.1"/>
    </source>
</evidence>
<dbReference type="PANTHER" id="PTHR33840:SF1">
    <property type="entry name" value="TLE1 PHOSPHOLIPASE DOMAIN-CONTAINING PROTEIN"/>
    <property type="match status" value="1"/>
</dbReference>
<organism evidence="3 4">
    <name type="scientific">Mollisia scopiformis</name>
    <name type="common">Conifer needle endophyte fungus</name>
    <name type="synonym">Phialocephala scopiformis</name>
    <dbReference type="NCBI Taxonomy" id="149040"/>
    <lineage>
        <taxon>Eukaryota</taxon>
        <taxon>Fungi</taxon>
        <taxon>Dikarya</taxon>
        <taxon>Ascomycota</taxon>
        <taxon>Pezizomycotina</taxon>
        <taxon>Leotiomycetes</taxon>
        <taxon>Helotiales</taxon>
        <taxon>Mollisiaceae</taxon>
        <taxon>Mollisia</taxon>
    </lineage>
</organism>
<feature type="region of interest" description="Disordered" evidence="1">
    <location>
        <begin position="405"/>
        <end position="438"/>
    </location>
</feature>
<dbReference type="RefSeq" id="XP_018064049.1">
    <property type="nucleotide sequence ID" value="XM_018217878.1"/>
</dbReference>
<dbReference type="InterPro" id="IPR018712">
    <property type="entry name" value="Tle1-like_cat"/>
</dbReference>